<dbReference type="Proteomes" id="UP000316706">
    <property type="component" value="Unassembled WGS sequence"/>
</dbReference>
<protein>
    <recommendedName>
        <fullName evidence="4">Sigma 54 modulation/S30EA-like ribosomal protein</fullName>
    </recommendedName>
</protein>
<dbReference type="EMBL" id="VFPO01000001">
    <property type="protein sequence ID" value="TQM69571.1"/>
    <property type="molecule type" value="Genomic_DNA"/>
</dbReference>
<feature type="region of interest" description="Disordered" evidence="1">
    <location>
        <begin position="120"/>
        <end position="144"/>
    </location>
</feature>
<evidence type="ECO:0008006" key="4">
    <source>
        <dbReference type="Google" id="ProtNLM"/>
    </source>
</evidence>
<name>A0A543IG54_9ACTN</name>
<comment type="caution">
    <text evidence="2">The sequence shown here is derived from an EMBL/GenBank/DDBJ whole genome shotgun (WGS) entry which is preliminary data.</text>
</comment>
<evidence type="ECO:0000313" key="3">
    <source>
        <dbReference type="Proteomes" id="UP000316706"/>
    </source>
</evidence>
<sequence length="144" mass="15701">MRRQTLPGTGREQPDIQFTTVNDVSRAEVDRARETVARALAHAPRPVLYAKVTLNKLRDPAVPRPNLVSVRVDLNGRPVNAYASGITMDEAIGLASVRLRARLGHLAGYWEARRRPVRGAATTGGLRTASAGGRHTGHRELHDA</sequence>
<gene>
    <name evidence="2" type="ORF">FHX41_3269</name>
</gene>
<reference evidence="2 3" key="1">
    <citation type="submission" date="2019-06" db="EMBL/GenBank/DDBJ databases">
        <title>Sequencing the genomes of 1000 actinobacteria strains.</title>
        <authorList>
            <person name="Klenk H.-P."/>
        </authorList>
    </citation>
    <scope>NUCLEOTIDE SEQUENCE [LARGE SCALE GENOMIC DNA]</scope>
    <source>
        <strain evidence="2 3">DSM 45043</strain>
    </source>
</reference>
<evidence type="ECO:0000313" key="2">
    <source>
        <dbReference type="EMBL" id="TQM69571.1"/>
    </source>
</evidence>
<dbReference type="AlphaFoldDB" id="A0A543IG54"/>
<organism evidence="2 3">
    <name type="scientific">Actinomadura hallensis</name>
    <dbReference type="NCBI Taxonomy" id="337895"/>
    <lineage>
        <taxon>Bacteria</taxon>
        <taxon>Bacillati</taxon>
        <taxon>Actinomycetota</taxon>
        <taxon>Actinomycetes</taxon>
        <taxon>Streptosporangiales</taxon>
        <taxon>Thermomonosporaceae</taxon>
        <taxon>Actinomadura</taxon>
    </lineage>
</organism>
<keyword evidence="3" id="KW-1185">Reference proteome</keyword>
<proteinExistence type="predicted"/>
<evidence type="ECO:0000256" key="1">
    <source>
        <dbReference type="SAM" id="MobiDB-lite"/>
    </source>
</evidence>
<accession>A0A543IG54</accession>